<evidence type="ECO:0000256" key="2">
    <source>
        <dbReference type="ARBA" id="ARBA00022989"/>
    </source>
</evidence>
<keyword evidence="7" id="KW-1185">Reference proteome</keyword>
<dbReference type="RefSeq" id="WP_189533436.1">
    <property type="nucleotide sequence ID" value="NZ_BMYX01000008.1"/>
</dbReference>
<keyword evidence="1 4" id="KW-0812">Transmembrane</keyword>
<evidence type="ECO:0000259" key="5">
    <source>
        <dbReference type="PROSITE" id="PS50850"/>
    </source>
</evidence>
<evidence type="ECO:0000256" key="1">
    <source>
        <dbReference type="ARBA" id="ARBA00022692"/>
    </source>
</evidence>
<feature type="transmembrane region" description="Helical" evidence="4">
    <location>
        <begin position="82"/>
        <end position="112"/>
    </location>
</feature>
<feature type="domain" description="Major facilitator superfamily (MFS) profile" evidence="5">
    <location>
        <begin position="1"/>
        <end position="390"/>
    </location>
</feature>
<keyword evidence="2 4" id="KW-1133">Transmembrane helix</keyword>
<comment type="caution">
    <text evidence="6">The sequence shown here is derived from an EMBL/GenBank/DDBJ whole genome shotgun (WGS) entry which is preliminary data.</text>
</comment>
<gene>
    <name evidence="6" type="ORF">GCM10011289_17750</name>
</gene>
<feature type="transmembrane region" description="Helical" evidence="4">
    <location>
        <begin position="217"/>
        <end position="238"/>
    </location>
</feature>
<dbReference type="EMBL" id="BMYX01000008">
    <property type="protein sequence ID" value="GGY14858.1"/>
    <property type="molecule type" value="Genomic_DNA"/>
</dbReference>
<dbReference type="Gene3D" id="1.20.1250.20">
    <property type="entry name" value="MFS general substrate transporter like domains"/>
    <property type="match status" value="2"/>
</dbReference>
<evidence type="ECO:0000313" key="6">
    <source>
        <dbReference type="EMBL" id="GGY14858.1"/>
    </source>
</evidence>
<evidence type="ECO:0000256" key="4">
    <source>
        <dbReference type="SAM" id="Phobius"/>
    </source>
</evidence>
<evidence type="ECO:0000256" key="3">
    <source>
        <dbReference type="ARBA" id="ARBA00023136"/>
    </source>
</evidence>
<protein>
    <submittedName>
        <fullName evidence="6">MFS transporter</fullName>
    </submittedName>
</protein>
<dbReference type="GO" id="GO:0022857">
    <property type="term" value="F:transmembrane transporter activity"/>
    <property type="evidence" value="ECO:0007669"/>
    <property type="project" value="InterPro"/>
</dbReference>
<dbReference type="PROSITE" id="PS50850">
    <property type="entry name" value="MFS"/>
    <property type="match status" value="1"/>
</dbReference>
<dbReference type="PANTHER" id="PTHR43129:SF1">
    <property type="entry name" value="FOSMIDOMYCIN RESISTANCE PROTEIN"/>
    <property type="match status" value="1"/>
</dbReference>
<dbReference type="InterPro" id="IPR020846">
    <property type="entry name" value="MFS_dom"/>
</dbReference>
<dbReference type="Pfam" id="PF07690">
    <property type="entry name" value="MFS_1"/>
    <property type="match status" value="1"/>
</dbReference>
<reference evidence="6" key="2">
    <citation type="submission" date="2020-09" db="EMBL/GenBank/DDBJ databases">
        <authorList>
            <person name="Sun Q."/>
            <person name="Kim S."/>
        </authorList>
    </citation>
    <scope>NUCLEOTIDE SEQUENCE</scope>
    <source>
        <strain evidence="6">KCTC 32182</strain>
    </source>
</reference>
<dbReference type="SUPFAM" id="SSF103473">
    <property type="entry name" value="MFS general substrate transporter"/>
    <property type="match status" value="1"/>
</dbReference>
<name>A0A918P235_9NEIS</name>
<proteinExistence type="predicted"/>
<feature type="transmembrane region" description="Helical" evidence="4">
    <location>
        <begin position="250"/>
        <end position="270"/>
    </location>
</feature>
<dbReference type="InterPro" id="IPR011701">
    <property type="entry name" value="MFS"/>
</dbReference>
<sequence length="397" mass="40788">MALDHTEGRAPSGRRALLGACWAHAIHDGLTDLIYVLLPVWQTQFAISYAFVGVMRALYSGTMAGLQLSASRLSRRFGRKPLLVGGMALAGLAYVIAGLSGGLAGLCVALILGGMGASTQHPLASALVANTHEGADAKRALATYNFAGDIGKMVFPAGVGLALAWLSWGQSALLVGALALFASLALARWLPAEASGPDGVGRQAAPSAAPGRFSPGFWALLAAGFIDSATRMGFLTLLPFLCRENGAKTATIGLAMALVFLGGGFGKLVCGHLGIRWGTVKTVWFTETFTAVGILCVLSLPLAPGLAVLPLVGLMLNGTSSVLYGSVPDLIDAPGREKAFALFYSGTIGGGALSPLLFGWLSDHAGLHLALAAVSATVLLTLPLIWASRRYGGFSAA</sequence>
<dbReference type="InterPro" id="IPR036259">
    <property type="entry name" value="MFS_trans_sf"/>
</dbReference>
<feature type="transmembrane region" description="Helical" evidence="4">
    <location>
        <begin position="367"/>
        <end position="387"/>
    </location>
</feature>
<feature type="transmembrane region" description="Helical" evidence="4">
    <location>
        <begin position="339"/>
        <end position="361"/>
    </location>
</feature>
<dbReference type="Proteomes" id="UP000645257">
    <property type="component" value="Unassembled WGS sequence"/>
</dbReference>
<feature type="transmembrane region" description="Helical" evidence="4">
    <location>
        <begin position="162"/>
        <end position="187"/>
    </location>
</feature>
<evidence type="ECO:0000313" key="7">
    <source>
        <dbReference type="Proteomes" id="UP000645257"/>
    </source>
</evidence>
<dbReference type="AlphaFoldDB" id="A0A918P235"/>
<dbReference type="GO" id="GO:0005886">
    <property type="term" value="C:plasma membrane"/>
    <property type="evidence" value="ECO:0007669"/>
    <property type="project" value="TreeGrafter"/>
</dbReference>
<keyword evidence="3 4" id="KW-0472">Membrane</keyword>
<organism evidence="6 7">
    <name type="scientific">Paludibacterium paludis</name>
    <dbReference type="NCBI Taxonomy" id="1225769"/>
    <lineage>
        <taxon>Bacteria</taxon>
        <taxon>Pseudomonadati</taxon>
        <taxon>Pseudomonadota</taxon>
        <taxon>Betaproteobacteria</taxon>
        <taxon>Neisseriales</taxon>
        <taxon>Chromobacteriaceae</taxon>
        <taxon>Paludibacterium</taxon>
    </lineage>
</organism>
<accession>A0A918P235</accession>
<reference evidence="6" key="1">
    <citation type="journal article" date="2014" name="Int. J. Syst. Evol. Microbiol.">
        <title>Complete genome sequence of Corynebacterium casei LMG S-19264T (=DSM 44701T), isolated from a smear-ripened cheese.</title>
        <authorList>
            <consortium name="US DOE Joint Genome Institute (JGI-PGF)"/>
            <person name="Walter F."/>
            <person name="Albersmeier A."/>
            <person name="Kalinowski J."/>
            <person name="Ruckert C."/>
        </authorList>
    </citation>
    <scope>NUCLEOTIDE SEQUENCE</scope>
    <source>
        <strain evidence="6">KCTC 32182</strain>
    </source>
</reference>
<dbReference type="PANTHER" id="PTHR43129">
    <property type="entry name" value="FOSMIDOMYCIN RESISTANCE PROTEIN"/>
    <property type="match status" value="1"/>
</dbReference>